<proteinExistence type="predicted"/>
<feature type="signal peptide" evidence="2">
    <location>
        <begin position="1"/>
        <end position="21"/>
    </location>
</feature>
<dbReference type="Proteomes" id="UP000032439">
    <property type="component" value="Unassembled WGS sequence"/>
</dbReference>
<organism evidence="3 4">
    <name type="scientific">Stutzerimonas stutzeri</name>
    <name type="common">Pseudomonas stutzeri</name>
    <dbReference type="NCBI Taxonomy" id="316"/>
    <lineage>
        <taxon>Bacteria</taxon>
        <taxon>Pseudomonadati</taxon>
        <taxon>Pseudomonadota</taxon>
        <taxon>Gammaproteobacteria</taxon>
        <taxon>Pseudomonadales</taxon>
        <taxon>Pseudomonadaceae</taxon>
        <taxon>Stutzerimonas</taxon>
    </lineage>
</organism>
<sequence length="84" mass="9442">MKILYAGIIALGSLFSAVALADQDMMNTQPQGTNIQQEKKGEGMARENEDGGADPKMKEEIQEDWREDAEKRRESDVMKPEQRG</sequence>
<keyword evidence="2" id="KW-0732">Signal</keyword>
<reference evidence="3 4" key="1">
    <citation type="submission" date="2014-11" db="EMBL/GenBank/DDBJ databases">
        <title>Genomics and ecophysiology of heterotrophic nitrogen fixing bacteria isolated from estuarine surface water.</title>
        <authorList>
            <person name="Bentzon-Tilia M."/>
            <person name="Severin I."/>
            <person name="Hansen L.H."/>
            <person name="Riemann L."/>
        </authorList>
    </citation>
    <scope>NUCLEOTIDE SEQUENCE [LARGE SCALE GENOMIC DNA]</scope>
    <source>
        <strain evidence="3 4">BAL361</strain>
    </source>
</reference>
<evidence type="ECO:0000313" key="4">
    <source>
        <dbReference type="Proteomes" id="UP000032439"/>
    </source>
</evidence>
<dbReference type="PATRIC" id="fig|316.110.peg.2192"/>
<protein>
    <submittedName>
        <fullName evidence="3">Uncharacterized protein</fullName>
    </submittedName>
</protein>
<evidence type="ECO:0000313" key="3">
    <source>
        <dbReference type="EMBL" id="KIZ33661.1"/>
    </source>
</evidence>
<evidence type="ECO:0000256" key="1">
    <source>
        <dbReference type="SAM" id="MobiDB-lite"/>
    </source>
</evidence>
<dbReference type="EMBL" id="JXXD01000231">
    <property type="protein sequence ID" value="KIZ33661.1"/>
    <property type="molecule type" value="Genomic_DNA"/>
</dbReference>
<feature type="compositionally biased region" description="Basic and acidic residues" evidence="1">
    <location>
        <begin position="37"/>
        <end position="84"/>
    </location>
</feature>
<evidence type="ECO:0000256" key="2">
    <source>
        <dbReference type="SAM" id="SignalP"/>
    </source>
</evidence>
<feature type="region of interest" description="Disordered" evidence="1">
    <location>
        <begin position="28"/>
        <end position="84"/>
    </location>
</feature>
<gene>
    <name evidence="3" type="ORF">LO50_19510</name>
</gene>
<comment type="caution">
    <text evidence="3">The sequence shown here is derived from an EMBL/GenBank/DDBJ whole genome shotgun (WGS) entry which is preliminary data.</text>
</comment>
<dbReference type="RefSeq" id="WP_044316067.1">
    <property type="nucleotide sequence ID" value="NZ_JBITTV010000006.1"/>
</dbReference>
<feature type="chain" id="PRO_5002318979" evidence="2">
    <location>
        <begin position="22"/>
        <end position="84"/>
    </location>
</feature>
<dbReference type="AlphaFoldDB" id="A0A0D7DZG3"/>
<name>A0A0D7DZG3_STUST</name>
<accession>A0A0D7DZG3</accession>